<dbReference type="InterPro" id="IPR050072">
    <property type="entry name" value="Peptidase_M20A"/>
</dbReference>
<evidence type="ECO:0000313" key="5">
    <source>
        <dbReference type="Proteomes" id="UP000660611"/>
    </source>
</evidence>
<name>A0A919PQ00_9ACTN</name>
<dbReference type="EMBL" id="BONQ01000106">
    <property type="protein sequence ID" value="GIG48586.1"/>
    <property type="molecule type" value="Genomic_DNA"/>
</dbReference>
<dbReference type="Pfam" id="PF07687">
    <property type="entry name" value="M20_dimer"/>
    <property type="match status" value="1"/>
</dbReference>
<evidence type="ECO:0000256" key="1">
    <source>
        <dbReference type="ARBA" id="ARBA00022723"/>
    </source>
</evidence>
<dbReference type="PANTHER" id="PTHR43808:SF17">
    <property type="entry name" value="PEPTIDASE M20"/>
    <property type="match status" value="1"/>
</dbReference>
<evidence type="ECO:0000256" key="2">
    <source>
        <dbReference type="ARBA" id="ARBA00022801"/>
    </source>
</evidence>
<comment type="caution">
    <text evidence="4">The sequence shown here is derived from an EMBL/GenBank/DDBJ whole genome shotgun (WGS) entry which is preliminary data.</text>
</comment>
<dbReference type="AlphaFoldDB" id="A0A919PQ00"/>
<dbReference type="SUPFAM" id="SSF53187">
    <property type="entry name" value="Zn-dependent exopeptidases"/>
    <property type="match status" value="1"/>
</dbReference>
<keyword evidence="1" id="KW-0479">Metal-binding</keyword>
<dbReference type="GO" id="GO:0016787">
    <property type="term" value="F:hydrolase activity"/>
    <property type="evidence" value="ECO:0007669"/>
    <property type="project" value="UniProtKB-KW"/>
</dbReference>
<keyword evidence="5" id="KW-1185">Reference proteome</keyword>
<evidence type="ECO:0000259" key="3">
    <source>
        <dbReference type="Pfam" id="PF07687"/>
    </source>
</evidence>
<evidence type="ECO:0000313" key="4">
    <source>
        <dbReference type="EMBL" id="GIG48586.1"/>
    </source>
</evidence>
<accession>A0A919PQ00</accession>
<reference evidence="4" key="1">
    <citation type="submission" date="2021-01" db="EMBL/GenBank/DDBJ databases">
        <title>Whole genome shotgun sequence of Dactylosporangium siamense NBRC 106093.</title>
        <authorList>
            <person name="Komaki H."/>
            <person name="Tamura T."/>
        </authorList>
    </citation>
    <scope>NUCLEOTIDE SEQUENCE</scope>
    <source>
        <strain evidence="4">NBRC 106093</strain>
    </source>
</reference>
<dbReference type="GO" id="GO:0046872">
    <property type="term" value="F:metal ion binding"/>
    <property type="evidence" value="ECO:0007669"/>
    <property type="project" value="UniProtKB-KW"/>
</dbReference>
<proteinExistence type="predicted"/>
<gene>
    <name evidence="4" type="ORF">Dsi01nite_066270</name>
</gene>
<protein>
    <submittedName>
        <fullName evidence="4">Acetylornithine deacetylase</fullName>
    </submittedName>
</protein>
<dbReference type="PANTHER" id="PTHR43808">
    <property type="entry name" value="ACETYLORNITHINE DEACETYLASE"/>
    <property type="match status" value="1"/>
</dbReference>
<dbReference type="Gene3D" id="3.30.70.360">
    <property type="match status" value="1"/>
</dbReference>
<dbReference type="Pfam" id="PF01546">
    <property type="entry name" value="Peptidase_M20"/>
    <property type="match status" value="1"/>
</dbReference>
<dbReference type="InterPro" id="IPR036264">
    <property type="entry name" value="Bact_exopeptidase_dim_dom"/>
</dbReference>
<keyword evidence="2" id="KW-0378">Hydrolase</keyword>
<dbReference type="InterPro" id="IPR011650">
    <property type="entry name" value="Peptidase_M20_dimer"/>
</dbReference>
<dbReference type="SUPFAM" id="SSF55031">
    <property type="entry name" value="Bacterial exopeptidase dimerisation domain"/>
    <property type="match status" value="1"/>
</dbReference>
<organism evidence="4 5">
    <name type="scientific">Dactylosporangium siamense</name>
    <dbReference type="NCBI Taxonomy" id="685454"/>
    <lineage>
        <taxon>Bacteria</taxon>
        <taxon>Bacillati</taxon>
        <taxon>Actinomycetota</taxon>
        <taxon>Actinomycetes</taxon>
        <taxon>Micromonosporales</taxon>
        <taxon>Micromonosporaceae</taxon>
        <taxon>Dactylosporangium</taxon>
    </lineage>
</organism>
<dbReference type="RefSeq" id="WP_239136347.1">
    <property type="nucleotide sequence ID" value="NZ_BAAAVW010000003.1"/>
</dbReference>
<feature type="domain" description="Peptidase M20 dimerisation" evidence="3">
    <location>
        <begin position="176"/>
        <end position="267"/>
    </location>
</feature>
<dbReference type="Proteomes" id="UP000660611">
    <property type="component" value="Unassembled WGS sequence"/>
</dbReference>
<dbReference type="Gene3D" id="3.40.630.10">
    <property type="entry name" value="Zn peptidases"/>
    <property type="match status" value="1"/>
</dbReference>
<dbReference type="InterPro" id="IPR002933">
    <property type="entry name" value="Peptidase_M20"/>
</dbReference>
<sequence length="374" mass="38635">MTALWWGKGVESSVARVVARTEELAVIPAPTGEEQARAAVVGAWWRGDGLAEVHTDAVGNLWGRVREGTGPAIVLGAHLDTVFGADMDHATRRDGTRLCGPGVGDNTVAVAALAELGVLLPASTRRPVWVVATVGEEGLGNLAGATEALRRPPVPVGAFIAVEGNYLDKIATRGVGSARCRITVSGPGGHAWERADAPSAVHGTIVLAAEALKRLPPLPDTSVNIGRIGGGEAINARARECWFDVDLRAVRPETLAARETALHDAIRAWRADPASAGLEVTVTDLGRRPAGEIPSDASLVRAASAALRQAGRPVRLVAASTDANAAYAAGVPALAIGVTTGEGEHTEEEWIDLADLPAGLTALAATVSILDSER</sequence>